<dbReference type="PROSITE" id="PS00330">
    <property type="entry name" value="HEMOLYSIN_CALCIUM"/>
    <property type="match status" value="6"/>
</dbReference>
<reference evidence="4 5" key="1">
    <citation type="submission" date="2016-04" db="EMBL/GenBank/DDBJ databases">
        <title>Deep-sea bacteria in the southern Pacific.</title>
        <authorList>
            <person name="Tang K."/>
        </authorList>
    </citation>
    <scope>NUCLEOTIDE SEQUENCE [LARGE SCALE GENOMIC DNA]</scope>
    <source>
        <strain evidence="4 5">JLT2014</strain>
    </source>
</reference>
<dbReference type="PANTHER" id="PTHR38340:SF1">
    <property type="entry name" value="S-LAYER PROTEIN"/>
    <property type="match status" value="1"/>
</dbReference>
<dbReference type="SUPFAM" id="SSF51120">
    <property type="entry name" value="beta-Roll"/>
    <property type="match status" value="3"/>
</dbReference>
<comment type="subcellular location">
    <subcellularLocation>
        <location evidence="1">Secreted</location>
    </subcellularLocation>
</comment>
<keyword evidence="5" id="KW-1185">Reference proteome</keyword>
<feature type="region of interest" description="Disordered" evidence="3">
    <location>
        <begin position="434"/>
        <end position="453"/>
    </location>
</feature>
<evidence type="ECO:0000313" key="4">
    <source>
        <dbReference type="EMBL" id="APZ53489.1"/>
    </source>
</evidence>
<protein>
    <submittedName>
        <fullName evidence="4">Putative calcium-binding protein</fullName>
    </submittedName>
</protein>
<evidence type="ECO:0000256" key="3">
    <source>
        <dbReference type="SAM" id="MobiDB-lite"/>
    </source>
</evidence>
<dbReference type="AlphaFoldDB" id="A0A1P8UVS0"/>
<dbReference type="Proteomes" id="UP000187059">
    <property type="component" value="Chromosome"/>
</dbReference>
<dbReference type="GO" id="GO:0005576">
    <property type="term" value="C:extracellular region"/>
    <property type="evidence" value="ECO:0007669"/>
    <property type="project" value="UniProtKB-SubCell"/>
</dbReference>
<dbReference type="Gene3D" id="2.150.10.10">
    <property type="entry name" value="Serralysin-like metalloprotease, C-terminal"/>
    <property type="match status" value="4"/>
</dbReference>
<dbReference type="PRINTS" id="PR00313">
    <property type="entry name" value="CABNDNGRPT"/>
</dbReference>
<accession>A0A1P8UVS0</accession>
<dbReference type="KEGG" id="paby:Ga0080574_TMP3155"/>
<evidence type="ECO:0000256" key="1">
    <source>
        <dbReference type="ARBA" id="ARBA00004613"/>
    </source>
</evidence>
<dbReference type="InterPro" id="IPR018511">
    <property type="entry name" value="Hemolysin-typ_Ca-bd_CS"/>
</dbReference>
<dbReference type="EMBL" id="CP015093">
    <property type="protein sequence ID" value="APZ53489.1"/>
    <property type="molecule type" value="Genomic_DNA"/>
</dbReference>
<dbReference type="RefSeq" id="WP_076701820.1">
    <property type="nucleotide sequence ID" value="NZ_CP015093.1"/>
</dbReference>
<dbReference type="InterPro" id="IPR001343">
    <property type="entry name" value="Hemolysn_Ca-bd"/>
</dbReference>
<dbReference type="Pfam" id="PF00353">
    <property type="entry name" value="HemolysinCabind"/>
    <property type="match status" value="5"/>
</dbReference>
<name>A0A1P8UVS0_9RHOB</name>
<keyword evidence="2" id="KW-0964">Secreted</keyword>
<dbReference type="GO" id="GO:0005509">
    <property type="term" value="F:calcium ion binding"/>
    <property type="evidence" value="ECO:0007669"/>
    <property type="project" value="InterPro"/>
</dbReference>
<gene>
    <name evidence="4" type="ORF">Ga0080574_TMP3155</name>
</gene>
<dbReference type="STRING" id="1250539.Ga0080574_TMP3155"/>
<organism evidence="4 5">
    <name type="scientific">Salipiger abyssi</name>
    <dbReference type="NCBI Taxonomy" id="1250539"/>
    <lineage>
        <taxon>Bacteria</taxon>
        <taxon>Pseudomonadati</taxon>
        <taxon>Pseudomonadota</taxon>
        <taxon>Alphaproteobacteria</taxon>
        <taxon>Rhodobacterales</taxon>
        <taxon>Roseobacteraceae</taxon>
        <taxon>Salipiger</taxon>
    </lineage>
</organism>
<evidence type="ECO:0000256" key="2">
    <source>
        <dbReference type="ARBA" id="ARBA00022525"/>
    </source>
</evidence>
<dbReference type="InterPro" id="IPR011049">
    <property type="entry name" value="Serralysin-like_metalloprot_C"/>
</dbReference>
<dbReference type="OrthoDB" id="7926438at2"/>
<proteinExistence type="predicted"/>
<dbReference type="InterPro" id="IPR050557">
    <property type="entry name" value="RTX_toxin/Mannuronan_C5-epim"/>
</dbReference>
<evidence type="ECO:0000313" key="5">
    <source>
        <dbReference type="Proteomes" id="UP000187059"/>
    </source>
</evidence>
<sequence>MADITGTDGNDNGTDAPALIGTQEDDVLNGFAGDDLLQGLGGDDFLSPGAGADTVQAGDGDDQVFVWFADGRGYDLDGGEGFDRLILQPVGPDEYPPTFYFEEAALSGFEQIDLNGNRIRLAPSQLEGITRITGFGPEAELRIAGEGTTDLRNIMIGEDGSGTGRINMLRLPSGSEPGVRYATWDATGAASAWHMSHGENNSYRVHMIGGAGDDTLSAAQGDTVDGGAGDDRILSIGHSSYVADRPYSVISGGDGTDVFVGARFYSYDNGQNGFWYYYDHSRTVFDGVEVLEGGGTFTRAAINDFSSFRFLDTLRITTPGELDLNDRIESIAPRYAWDGELSYKLVIRFVGNAAIGANDFALTDHWVPIRIEMGRGADTIETGIGRDTVISGAGNDTIRSGDGQDRIYAGEGDDFILTWTTENDRADWVRGDSGDDSIETGAGNDLVNGGVGDDTIDGGTGFDTLDGGAGNDVLTGGTSPDDIADLLIGRAGDDLLRGGAGNDQLMGGDHNDTLEGEGGSDTLEGGYGDDLIAGGALSDVIIDGFGMDFINGGFGSDRINLLDDGSADRIFHAGVAGHGSDWIRGFAEEDALVAADGLDASDFIVQRANTAGAGLDAVDELFVSYAPTGQILWALVDGDALTSLTLRIDEVDYDLLA</sequence>
<feature type="region of interest" description="Disordered" evidence="3">
    <location>
        <begin position="499"/>
        <end position="521"/>
    </location>
</feature>
<dbReference type="PANTHER" id="PTHR38340">
    <property type="entry name" value="S-LAYER PROTEIN"/>
    <property type="match status" value="1"/>
</dbReference>